<feature type="domain" description="RNA polymerase sigma-70 region 2" evidence="7">
    <location>
        <begin position="21"/>
        <end position="85"/>
    </location>
</feature>
<dbReference type="NCBIfam" id="TIGR02957">
    <property type="entry name" value="SigX4"/>
    <property type="match status" value="1"/>
</dbReference>
<dbReference type="SUPFAM" id="SSF54427">
    <property type="entry name" value="NTF2-like"/>
    <property type="match status" value="1"/>
</dbReference>
<dbReference type="GO" id="GO:0016987">
    <property type="term" value="F:sigma factor activity"/>
    <property type="evidence" value="ECO:0007669"/>
    <property type="project" value="UniProtKB-KW"/>
</dbReference>
<evidence type="ECO:0000256" key="2">
    <source>
        <dbReference type="ARBA" id="ARBA00011344"/>
    </source>
</evidence>
<name>A0A3Q9G467_STRLT</name>
<organism evidence="9 10">
    <name type="scientific">Streptomyces luteoverticillatus</name>
    <name type="common">Streptoverticillium luteoverticillatus</name>
    <dbReference type="NCBI Taxonomy" id="66425"/>
    <lineage>
        <taxon>Bacteria</taxon>
        <taxon>Bacillati</taxon>
        <taxon>Actinomycetota</taxon>
        <taxon>Actinomycetes</taxon>
        <taxon>Kitasatosporales</taxon>
        <taxon>Streptomycetaceae</taxon>
        <taxon>Streptomyces</taxon>
    </lineage>
</organism>
<dbReference type="InterPro" id="IPR013325">
    <property type="entry name" value="RNA_pol_sigma_r2"/>
</dbReference>
<dbReference type="GO" id="GO:0003677">
    <property type="term" value="F:DNA binding"/>
    <property type="evidence" value="ECO:0007669"/>
    <property type="project" value="InterPro"/>
</dbReference>
<evidence type="ECO:0000259" key="7">
    <source>
        <dbReference type="Pfam" id="PF04542"/>
    </source>
</evidence>
<keyword evidence="3" id="KW-0805">Transcription regulation</keyword>
<gene>
    <name evidence="9" type="ORF">EKH77_32210</name>
</gene>
<keyword evidence="10" id="KW-1185">Reference proteome</keyword>
<evidence type="ECO:0000313" key="9">
    <source>
        <dbReference type="EMBL" id="AZQ75193.1"/>
    </source>
</evidence>
<proteinExistence type="inferred from homology"/>
<dbReference type="OrthoDB" id="6689546at2"/>
<evidence type="ECO:0000256" key="6">
    <source>
        <dbReference type="SAM" id="MobiDB-lite"/>
    </source>
</evidence>
<dbReference type="InterPro" id="IPR052704">
    <property type="entry name" value="ECF_Sigma-70_Domain"/>
</dbReference>
<protein>
    <submittedName>
        <fullName evidence="9">RNA polymerase sigma-70 factor</fullName>
    </submittedName>
</protein>
<dbReference type="Proteomes" id="UP000267900">
    <property type="component" value="Chromosome"/>
</dbReference>
<dbReference type="NCBIfam" id="TIGR02937">
    <property type="entry name" value="sigma70-ECF"/>
    <property type="match status" value="1"/>
</dbReference>
<dbReference type="Pfam" id="PF08281">
    <property type="entry name" value="Sigma70_r4_2"/>
    <property type="match status" value="1"/>
</dbReference>
<evidence type="ECO:0000313" key="10">
    <source>
        <dbReference type="Proteomes" id="UP000267900"/>
    </source>
</evidence>
<feature type="region of interest" description="Disordered" evidence="6">
    <location>
        <begin position="296"/>
        <end position="315"/>
    </location>
</feature>
<dbReference type="Pfam" id="PF04542">
    <property type="entry name" value="Sigma70_r2"/>
    <property type="match status" value="1"/>
</dbReference>
<dbReference type="NCBIfam" id="NF007214">
    <property type="entry name" value="PRK09636.1"/>
    <property type="match status" value="1"/>
</dbReference>
<dbReference type="InterPro" id="IPR013249">
    <property type="entry name" value="RNA_pol_sigma70_r4_t2"/>
</dbReference>
<evidence type="ECO:0000256" key="4">
    <source>
        <dbReference type="ARBA" id="ARBA00023082"/>
    </source>
</evidence>
<dbReference type="RefSeq" id="WP_126917695.1">
    <property type="nucleotide sequence ID" value="NZ_CP034587.1"/>
</dbReference>
<comment type="subunit">
    <text evidence="2">Interacts transiently with the RNA polymerase catalytic core formed by RpoA, RpoB, RpoC and RpoZ (2 alpha, 1 beta, 1 beta' and 1 omega subunit) to form the RNA polymerase holoenzyme that can initiate transcription.</text>
</comment>
<accession>A0A3Q9G467</accession>
<dbReference type="Gene3D" id="3.10.450.50">
    <property type="match status" value="1"/>
</dbReference>
<dbReference type="SUPFAM" id="SSF88659">
    <property type="entry name" value="Sigma3 and sigma4 domains of RNA polymerase sigma factors"/>
    <property type="match status" value="1"/>
</dbReference>
<evidence type="ECO:0000256" key="5">
    <source>
        <dbReference type="ARBA" id="ARBA00023163"/>
    </source>
</evidence>
<evidence type="ECO:0000259" key="8">
    <source>
        <dbReference type="Pfam" id="PF08281"/>
    </source>
</evidence>
<dbReference type="PANTHER" id="PTHR30173">
    <property type="entry name" value="SIGMA 19 FACTOR"/>
    <property type="match status" value="1"/>
</dbReference>
<dbReference type="InterPro" id="IPR007627">
    <property type="entry name" value="RNA_pol_sigma70_r2"/>
</dbReference>
<feature type="domain" description="RNA polymerase sigma factor 70 region 4 type 2" evidence="8">
    <location>
        <begin position="116"/>
        <end position="167"/>
    </location>
</feature>
<dbReference type="InterPro" id="IPR014303">
    <property type="entry name" value="RNA_pol_sigma-70_ECF"/>
</dbReference>
<sequence length="315" mass="34683">MQGRGDNRHAGWALSTGRDFAECRPLLFTIAYEILGSAADAEDVVQDSYLRWHGVDQERVEHPRAYLVRTVTRQALNHLRTTRRRREDYVGPWLPEPVRTEPDVSEDAVLAESVSMAMLLVLETLSPDERAVFVLREVFGYSHREVAGMVGKTETTARQIAHRAREHVRSRRRRFHHDPRAAQEIVGRFLSAAGTGDVAALMSLMAPGVVHVSDGGGRVSAARRPVVGREKVARFVAGLARTSAAGARAEFTNCNALPALLVSLDDRLDNVLIFEIEDNLIQGMYAVRNPDKLGAAVAPRPLDRGRGDEAAAGNP</sequence>
<comment type="similarity">
    <text evidence="1">Belongs to the sigma-70 factor family. ECF subfamily.</text>
</comment>
<keyword evidence="5" id="KW-0804">Transcription</keyword>
<evidence type="ECO:0000256" key="1">
    <source>
        <dbReference type="ARBA" id="ARBA00010641"/>
    </source>
</evidence>
<dbReference type="Gene3D" id="1.10.1740.10">
    <property type="match status" value="1"/>
</dbReference>
<dbReference type="GO" id="GO:0006352">
    <property type="term" value="P:DNA-templated transcription initiation"/>
    <property type="evidence" value="ECO:0007669"/>
    <property type="project" value="InterPro"/>
</dbReference>
<dbReference type="PANTHER" id="PTHR30173:SF36">
    <property type="entry name" value="ECF RNA POLYMERASE SIGMA FACTOR SIGJ"/>
    <property type="match status" value="1"/>
</dbReference>
<dbReference type="SUPFAM" id="SSF88946">
    <property type="entry name" value="Sigma2 domain of RNA polymerase sigma factors"/>
    <property type="match status" value="1"/>
</dbReference>
<dbReference type="InterPro" id="IPR013324">
    <property type="entry name" value="RNA_pol_sigma_r3/r4-like"/>
</dbReference>
<dbReference type="CDD" id="cd06171">
    <property type="entry name" value="Sigma70_r4"/>
    <property type="match status" value="1"/>
</dbReference>
<dbReference type="AlphaFoldDB" id="A0A3Q9G467"/>
<evidence type="ECO:0000256" key="3">
    <source>
        <dbReference type="ARBA" id="ARBA00023015"/>
    </source>
</evidence>
<reference evidence="9 10" key="1">
    <citation type="submission" date="2018-12" db="EMBL/GenBank/DDBJ databases">
        <title>The whole draft genome of Streptomyce luteoverticillatus CGMCC 15060.</title>
        <authorList>
            <person name="Feng Z."/>
            <person name="Chen G."/>
            <person name="Zhang J."/>
            <person name="Zhu H."/>
            <person name="Yu X."/>
            <person name="Zhang W."/>
            <person name="Zhang X."/>
        </authorList>
    </citation>
    <scope>NUCLEOTIDE SEQUENCE [LARGE SCALE GENOMIC DNA]</scope>
    <source>
        <strain evidence="9 10">CGMCC 15060</strain>
    </source>
</reference>
<dbReference type="InterPro" id="IPR036388">
    <property type="entry name" value="WH-like_DNA-bd_sf"/>
</dbReference>
<keyword evidence="4" id="KW-0731">Sigma factor</keyword>
<dbReference type="InterPro" id="IPR032710">
    <property type="entry name" value="NTF2-like_dom_sf"/>
</dbReference>
<dbReference type="EMBL" id="CP034587">
    <property type="protein sequence ID" value="AZQ75193.1"/>
    <property type="molecule type" value="Genomic_DNA"/>
</dbReference>
<dbReference type="InterPro" id="IPR014284">
    <property type="entry name" value="RNA_pol_sigma-70_dom"/>
</dbReference>
<dbReference type="Gene3D" id="1.10.10.10">
    <property type="entry name" value="Winged helix-like DNA-binding domain superfamily/Winged helix DNA-binding domain"/>
    <property type="match status" value="1"/>
</dbReference>